<dbReference type="SUPFAM" id="SSF52540">
    <property type="entry name" value="P-loop containing nucleoside triphosphate hydrolases"/>
    <property type="match status" value="1"/>
</dbReference>
<protein>
    <recommendedName>
        <fullName evidence="5">TIGR02680 family protein</fullName>
    </recommendedName>
</protein>
<evidence type="ECO:0000313" key="4">
    <source>
        <dbReference type="Proteomes" id="UP001054854"/>
    </source>
</evidence>
<feature type="compositionally biased region" description="Basic and acidic residues" evidence="2">
    <location>
        <begin position="340"/>
        <end position="368"/>
    </location>
</feature>
<feature type="compositionally biased region" description="Basic and acidic residues" evidence="2">
    <location>
        <begin position="806"/>
        <end position="830"/>
    </location>
</feature>
<keyword evidence="1" id="KW-0175">Coiled coil</keyword>
<organism evidence="3 4">
    <name type="scientific">Streptomyces hygroscopicus</name>
    <dbReference type="NCBI Taxonomy" id="1912"/>
    <lineage>
        <taxon>Bacteria</taxon>
        <taxon>Bacillati</taxon>
        <taxon>Actinomycetota</taxon>
        <taxon>Actinomycetes</taxon>
        <taxon>Kitasatosporales</taxon>
        <taxon>Streptomycetaceae</taxon>
        <taxon>Streptomyces</taxon>
        <taxon>Streptomyces violaceusniger group</taxon>
    </lineage>
</organism>
<name>A0ABQ3U719_STRHY</name>
<evidence type="ECO:0000256" key="1">
    <source>
        <dbReference type="SAM" id="Coils"/>
    </source>
</evidence>
<keyword evidence="4" id="KW-1185">Reference proteome</keyword>
<feature type="compositionally biased region" description="Basic and acidic residues" evidence="2">
    <location>
        <begin position="462"/>
        <end position="474"/>
    </location>
</feature>
<dbReference type="Proteomes" id="UP001054854">
    <property type="component" value="Unassembled WGS sequence"/>
</dbReference>
<dbReference type="Pfam" id="PF13558">
    <property type="entry name" value="SbcC_Walker_B"/>
    <property type="match status" value="1"/>
</dbReference>
<dbReference type="InterPro" id="IPR013496">
    <property type="entry name" value="CHP02680"/>
</dbReference>
<reference evidence="3" key="1">
    <citation type="submission" date="2024-05" db="EMBL/GenBank/DDBJ databases">
        <title>Whole genome shotgun sequence of Streptomyces hygroscopicus NBRC 113678.</title>
        <authorList>
            <person name="Komaki H."/>
            <person name="Tamura T."/>
        </authorList>
    </citation>
    <scope>NUCLEOTIDE SEQUENCE</scope>
    <source>
        <strain evidence="3">N11-34</strain>
    </source>
</reference>
<dbReference type="InterPro" id="IPR027417">
    <property type="entry name" value="P-loop_NTPase"/>
</dbReference>
<dbReference type="NCBIfam" id="TIGR02680">
    <property type="entry name" value="TIGR02680 family protein"/>
    <property type="match status" value="1"/>
</dbReference>
<feature type="region of interest" description="Disordered" evidence="2">
    <location>
        <begin position="280"/>
        <end position="311"/>
    </location>
</feature>
<feature type="compositionally biased region" description="Low complexity" evidence="2">
    <location>
        <begin position="369"/>
        <end position="382"/>
    </location>
</feature>
<accession>A0ABQ3U719</accession>
<dbReference type="RefSeq" id="WP_236258587.1">
    <property type="nucleotide sequence ID" value="NZ_BNEK01000005.1"/>
</dbReference>
<evidence type="ECO:0008006" key="5">
    <source>
        <dbReference type="Google" id="ProtNLM"/>
    </source>
</evidence>
<feature type="coiled-coil region" evidence="1">
    <location>
        <begin position="896"/>
        <end position="990"/>
    </location>
</feature>
<evidence type="ECO:0000256" key="2">
    <source>
        <dbReference type="SAM" id="MobiDB-lite"/>
    </source>
</evidence>
<feature type="region of interest" description="Disordered" evidence="2">
    <location>
        <begin position="457"/>
        <end position="483"/>
    </location>
</feature>
<sequence length="1458" mass="158009">MTALPDPAPGRWQPLRIGLVDLFYYDTEEFWFRDGRLLLRGNNGTGKSKVLALTLPFLLDGDLSARRVEPDADPGKRMEWNLLLGGRHPHPERLGYTWIEFGRRDQDSGRAHFRTLLCGLKAVAGRGIARHWFAVTDQRVGEELALLDATGTALSRDRLAEAVAGRGMVHDQAKAYRRAVDEALFGLGERRYAALVDLLIQLRQPQLSKRPNETALSRALTEALPPMDQAVIADVAEAFRSLDEEKEELRAASEAERAASAFLDHYRRYARVATRRRARLPRSEHARYEQLHRDLSQARTEREEAERQRAEAAERITRLEETAARLAAQDAALRAGPEMRSARELEQAAADARRTAGERNVAEADRDQAAQANSRALSRLSSAEGRLAAAGQRVESTLRQARETARAARLDDVLGPLDTVPEAVPESVPEAELRHAAEESVARRRRTLDHVEELAAAAEQAAGERREAARRLDEAQTEAAHTAERQAQAEASAARAGQELVGAVREHFGRCTELVLPDPTGLLDALHDWSTHLHGPSPAREQAAAAHRGQAADLADRAAALGQRLAELAERRAAASRELAELEAGGQQGPQPPHTRTPGLRDRTPGAPLWRLVDFHDHVTPDERAGLEAALEASGLLDAWVCPDGTLLEANGHDVLLSPPPSHAPRAGVALGDALRPAVDHGDPRAAQVGEPAVSALLAAIGLGDTGATGTWVAVDGRFRVGALTGSWSKEAAGYVGEGAREEARRARIATLRGELDALADSTAHREAERAAVAARRRTLDAELAAVPDDAPLRHAHAVAAAAADAAHRARTRQEERAAERTEAARREAEAATALAETADAVNLPADRPARTAVRQALADHTAALAALWPALRDRAEARRAVAEERAEAGRTGERLAEHDRRLAEAARLAAAADERHTTLRSTVGSAVAELERRLAETADALGACEREQKQRRAEYSAADRRAGRAEGRIEQLDKDVREAAATRAEAIAALQRFAATGLLTVALPEAPVPPLDGGPWAATPAIALARSIEAALSGTDDSDGAWERVQKRLSEEYKKLQDVLSRGGHSATARMTEDGMIVDLVYQGRRRAVPELAGALATEVQELTRILSAHEREILETHLLTEVAGTLQELIGTAERQVRAMNTELEQRPTSTGMKLRLIWRPSRKAPAGLAQARARLRQSADAWAAEDRAAVGEFLQAQIARAQAENATGSWLEVLTTALDYRAWHEFGIERHQHGAWVPATGPASGGERVLAVSVPLFAAASAHYATAAPHAPRLVTLDEAFAGVDDDSRAKCLGLLHAFDLDVVMTSEREWACYPQVPGIAIAQLSRVDDIAAVLVTRWQWDGAERTRAPEPDRRTALEPDRRTATEPDHHTALEPDRTATEPDHHTALEPDRTATEPDHHTAAEPDHRTAQEPHHRTAPEPDRTATVPAPAGSPEGPEPAPAENPAPGQDALWP</sequence>
<feature type="region of interest" description="Disordered" evidence="2">
    <location>
        <begin position="802"/>
        <end position="831"/>
    </location>
</feature>
<feature type="compositionally biased region" description="Basic and acidic residues" evidence="2">
    <location>
        <begin position="281"/>
        <end position="311"/>
    </location>
</feature>
<evidence type="ECO:0000313" key="3">
    <source>
        <dbReference type="EMBL" id="GHJ31402.1"/>
    </source>
</evidence>
<comment type="caution">
    <text evidence="3">The sequence shown here is derived from an EMBL/GenBank/DDBJ whole genome shotgun (WGS) entry which is preliminary data.</text>
</comment>
<feature type="region of interest" description="Disordered" evidence="2">
    <location>
        <begin position="576"/>
        <end position="604"/>
    </location>
</feature>
<feature type="region of interest" description="Disordered" evidence="2">
    <location>
        <begin position="334"/>
        <end position="382"/>
    </location>
</feature>
<feature type="compositionally biased region" description="Basic and acidic residues" evidence="2">
    <location>
        <begin position="1349"/>
        <end position="1427"/>
    </location>
</feature>
<feature type="region of interest" description="Disordered" evidence="2">
    <location>
        <begin position="1349"/>
        <end position="1458"/>
    </location>
</feature>
<gene>
    <name evidence="3" type="ORF">TPA0910_58350</name>
</gene>
<feature type="coiled-coil region" evidence="1">
    <location>
        <begin position="232"/>
        <end position="259"/>
    </location>
</feature>
<proteinExistence type="predicted"/>
<dbReference type="EMBL" id="BNEK01000005">
    <property type="protein sequence ID" value="GHJ31402.1"/>
    <property type="molecule type" value="Genomic_DNA"/>
</dbReference>